<comment type="caution">
    <text evidence="2">The sequence shown here is derived from an EMBL/GenBank/DDBJ whole genome shotgun (WGS) entry which is preliminary data.</text>
</comment>
<feature type="compositionally biased region" description="Basic and acidic residues" evidence="1">
    <location>
        <begin position="36"/>
        <end position="54"/>
    </location>
</feature>
<dbReference type="Proteomes" id="UP001151699">
    <property type="component" value="Chromosome A"/>
</dbReference>
<evidence type="ECO:0000313" key="2">
    <source>
        <dbReference type="EMBL" id="KAJ6648015.1"/>
    </source>
</evidence>
<feature type="compositionally biased region" description="Polar residues" evidence="1">
    <location>
        <begin position="22"/>
        <end position="33"/>
    </location>
</feature>
<feature type="region of interest" description="Disordered" evidence="1">
    <location>
        <begin position="1"/>
        <end position="133"/>
    </location>
</feature>
<evidence type="ECO:0000256" key="1">
    <source>
        <dbReference type="SAM" id="MobiDB-lite"/>
    </source>
</evidence>
<feature type="compositionally biased region" description="Acidic residues" evidence="1">
    <location>
        <begin position="109"/>
        <end position="125"/>
    </location>
</feature>
<evidence type="ECO:0008006" key="4">
    <source>
        <dbReference type="Google" id="ProtNLM"/>
    </source>
</evidence>
<sequence length="133" mass="15413">MIRNKRRRDSETSDDAEEYENFYNNQNDLNNPYCSDEYKDKDPLASDNESHFDDDPFAGDDDNDPLGGNEENILYGLKFNGPTESDYVYDFDQSDFEDDSDNEYHDDNFDNDSESDADTDTEEDVATSTRAYI</sequence>
<evidence type="ECO:0000313" key="3">
    <source>
        <dbReference type="Proteomes" id="UP001151699"/>
    </source>
</evidence>
<name>A0A9Q0NCZ5_9DIPT</name>
<feature type="compositionally biased region" description="Acidic residues" evidence="1">
    <location>
        <begin position="87"/>
        <end position="101"/>
    </location>
</feature>
<protein>
    <recommendedName>
        <fullName evidence="4">Transcription factor Iwr1 domain-containing protein</fullName>
    </recommendedName>
</protein>
<feature type="compositionally biased region" description="Acidic residues" evidence="1">
    <location>
        <begin position="55"/>
        <end position="64"/>
    </location>
</feature>
<dbReference type="EMBL" id="WJQU01000001">
    <property type="protein sequence ID" value="KAJ6648015.1"/>
    <property type="molecule type" value="Genomic_DNA"/>
</dbReference>
<reference evidence="2" key="1">
    <citation type="submission" date="2022-07" db="EMBL/GenBank/DDBJ databases">
        <authorList>
            <person name="Trinca V."/>
            <person name="Uliana J.V.C."/>
            <person name="Torres T.T."/>
            <person name="Ward R.J."/>
            <person name="Monesi N."/>
        </authorList>
    </citation>
    <scope>NUCLEOTIDE SEQUENCE</scope>
    <source>
        <strain evidence="2">HSMRA1968</strain>
        <tissue evidence="2">Whole embryos</tissue>
    </source>
</reference>
<proteinExistence type="predicted"/>
<dbReference type="AlphaFoldDB" id="A0A9Q0NCZ5"/>
<gene>
    <name evidence="2" type="ORF">Bhyg_03240</name>
</gene>
<keyword evidence="3" id="KW-1185">Reference proteome</keyword>
<organism evidence="2 3">
    <name type="scientific">Pseudolycoriella hygida</name>
    <dbReference type="NCBI Taxonomy" id="35572"/>
    <lineage>
        <taxon>Eukaryota</taxon>
        <taxon>Metazoa</taxon>
        <taxon>Ecdysozoa</taxon>
        <taxon>Arthropoda</taxon>
        <taxon>Hexapoda</taxon>
        <taxon>Insecta</taxon>
        <taxon>Pterygota</taxon>
        <taxon>Neoptera</taxon>
        <taxon>Endopterygota</taxon>
        <taxon>Diptera</taxon>
        <taxon>Nematocera</taxon>
        <taxon>Sciaroidea</taxon>
        <taxon>Sciaridae</taxon>
        <taxon>Pseudolycoriella</taxon>
    </lineage>
</organism>
<accession>A0A9Q0NCZ5</accession>